<evidence type="ECO:0000313" key="2">
    <source>
        <dbReference type="Proteomes" id="UP000688947"/>
    </source>
</evidence>
<sequence length="176" mass="20485">MECLYGTKRVSMDAFDKAMENAANNTYQWSDVETMTFRCTTRNFTMVKNIYESYHVSKEAIVRAFKRAAGLIRHKFCPYDDDRVQIVKLLYKEKCLSREVIGEAFVVAVGHRKTEVVELLRDDPRVRFDGICDAFAATTYPKTIGLLRFLYGKKWESSGAILRAFRKLAVCWRMHK</sequence>
<protein>
    <submittedName>
        <fullName evidence="1">Uncharacterized protein</fullName>
    </submittedName>
</protein>
<comment type="caution">
    <text evidence="1">The sequence shown here is derived from an EMBL/GenBank/DDBJ whole genome shotgun (WGS) entry which is preliminary data.</text>
</comment>
<dbReference type="VEuPathDB" id="FungiDB:PC110_g8941"/>
<accession>A0A8T1TNM6</accession>
<organism evidence="1 2">
    <name type="scientific">Phytophthora cactorum</name>
    <dbReference type="NCBI Taxonomy" id="29920"/>
    <lineage>
        <taxon>Eukaryota</taxon>
        <taxon>Sar</taxon>
        <taxon>Stramenopiles</taxon>
        <taxon>Oomycota</taxon>
        <taxon>Peronosporomycetes</taxon>
        <taxon>Peronosporales</taxon>
        <taxon>Peronosporaceae</taxon>
        <taxon>Phytophthora</taxon>
    </lineage>
</organism>
<dbReference type="Proteomes" id="UP000688947">
    <property type="component" value="Unassembled WGS sequence"/>
</dbReference>
<evidence type="ECO:0000313" key="1">
    <source>
        <dbReference type="EMBL" id="KAG6942244.1"/>
    </source>
</evidence>
<reference evidence="1" key="1">
    <citation type="submission" date="2021-01" db="EMBL/GenBank/DDBJ databases">
        <title>Phytophthora aleatoria, a newly-described species from Pinus radiata is distinct from Phytophthora cactorum isolates based on comparative genomics.</title>
        <authorList>
            <person name="Mcdougal R."/>
            <person name="Panda P."/>
            <person name="Williams N."/>
            <person name="Studholme D.J."/>
        </authorList>
    </citation>
    <scope>NUCLEOTIDE SEQUENCE</scope>
    <source>
        <strain evidence="1">NZFS 3830</strain>
    </source>
</reference>
<dbReference type="AlphaFoldDB" id="A0A8T1TNM6"/>
<dbReference type="EMBL" id="JAENGZ010003074">
    <property type="protein sequence ID" value="KAG6942244.1"/>
    <property type="molecule type" value="Genomic_DNA"/>
</dbReference>
<dbReference type="OrthoDB" id="129770at2759"/>
<gene>
    <name evidence="1" type="ORF">JG687_00019171</name>
</gene>
<proteinExistence type="predicted"/>
<name>A0A8T1TNM6_9STRA</name>